<organism evidence="2 3">
    <name type="scientific">Callosobruchus maculatus</name>
    <name type="common">Southern cowpea weevil</name>
    <name type="synonym">Pulse bruchid</name>
    <dbReference type="NCBI Taxonomy" id="64391"/>
    <lineage>
        <taxon>Eukaryota</taxon>
        <taxon>Metazoa</taxon>
        <taxon>Ecdysozoa</taxon>
        <taxon>Arthropoda</taxon>
        <taxon>Hexapoda</taxon>
        <taxon>Insecta</taxon>
        <taxon>Pterygota</taxon>
        <taxon>Neoptera</taxon>
        <taxon>Endopterygota</taxon>
        <taxon>Coleoptera</taxon>
        <taxon>Polyphaga</taxon>
        <taxon>Cucujiformia</taxon>
        <taxon>Chrysomeloidea</taxon>
        <taxon>Chrysomelidae</taxon>
        <taxon>Bruchinae</taxon>
        <taxon>Bruchini</taxon>
        <taxon>Callosobruchus</taxon>
    </lineage>
</organism>
<sequence length="233" mass="26157">MARAVCIFAVCLLVAGLTQSNAEEQQLAPLKRSVRSAMQGLSAAMFEKVKKTVVKTCVENGHQDGDDLEDSIDQAKECLKSKKMFLTPKAEFLDHIDSCSEDAVRKVRNCMPEDKKYFPEFIQDLMKSVVTMMYDDYDIMRVDIAACAPDLAKPSAQLEYINCLKRVSKETGDGDCIPKSKAALCEILLPATECLPKWLESTCADSENLRKYRVDYYAANERPCKAKEEDNNI</sequence>
<reference evidence="2 3" key="1">
    <citation type="submission" date="2019-01" db="EMBL/GenBank/DDBJ databases">
        <authorList>
            <person name="Sayadi A."/>
        </authorList>
    </citation>
    <scope>NUCLEOTIDE SEQUENCE [LARGE SCALE GENOMIC DNA]</scope>
</reference>
<dbReference type="EMBL" id="CAACVG010007111">
    <property type="protein sequence ID" value="VEN43731.1"/>
    <property type="molecule type" value="Genomic_DNA"/>
</dbReference>
<gene>
    <name evidence="2" type="ORF">CALMAC_LOCUS6777</name>
</gene>
<feature type="chain" id="PRO_5024981431" evidence="1">
    <location>
        <begin position="23"/>
        <end position="233"/>
    </location>
</feature>
<keyword evidence="1" id="KW-0732">Signal</keyword>
<evidence type="ECO:0000313" key="3">
    <source>
        <dbReference type="Proteomes" id="UP000410492"/>
    </source>
</evidence>
<proteinExistence type="predicted"/>
<dbReference type="OrthoDB" id="6712663at2759"/>
<evidence type="ECO:0000256" key="1">
    <source>
        <dbReference type="SAM" id="SignalP"/>
    </source>
</evidence>
<feature type="signal peptide" evidence="1">
    <location>
        <begin position="1"/>
        <end position="22"/>
    </location>
</feature>
<accession>A0A653C764</accession>
<evidence type="ECO:0000313" key="2">
    <source>
        <dbReference type="EMBL" id="VEN43731.1"/>
    </source>
</evidence>
<dbReference type="AlphaFoldDB" id="A0A653C764"/>
<keyword evidence="3" id="KW-1185">Reference proteome</keyword>
<protein>
    <submittedName>
        <fullName evidence="2">Uncharacterized protein</fullName>
    </submittedName>
</protein>
<dbReference type="Proteomes" id="UP000410492">
    <property type="component" value="Unassembled WGS sequence"/>
</dbReference>
<name>A0A653C764_CALMS</name>